<dbReference type="PANTHER" id="PTHR32099">
    <property type="entry name" value="CYSTEINE-RICH REPEAT SECRETORY PROTEIN"/>
    <property type="match status" value="1"/>
</dbReference>
<dbReference type="InterPro" id="IPR002902">
    <property type="entry name" value="GNK2"/>
</dbReference>
<name>A0A0E0JPE7_ORYPU</name>
<evidence type="ECO:0000259" key="3">
    <source>
        <dbReference type="PROSITE" id="PS51473"/>
    </source>
</evidence>
<evidence type="ECO:0000256" key="1">
    <source>
        <dbReference type="ARBA" id="ARBA00022729"/>
    </source>
</evidence>
<organism evidence="4">
    <name type="scientific">Oryza punctata</name>
    <name type="common">Red rice</name>
    <dbReference type="NCBI Taxonomy" id="4537"/>
    <lineage>
        <taxon>Eukaryota</taxon>
        <taxon>Viridiplantae</taxon>
        <taxon>Streptophyta</taxon>
        <taxon>Embryophyta</taxon>
        <taxon>Tracheophyta</taxon>
        <taxon>Spermatophyta</taxon>
        <taxon>Magnoliopsida</taxon>
        <taxon>Liliopsida</taxon>
        <taxon>Poales</taxon>
        <taxon>Poaceae</taxon>
        <taxon>BOP clade</taxon>
        <taxon>Oryzoideae</taxon>
        <taxon>Oryzeae</taxon>
        <taxon>Oryzinae</taxon>
        <taxon>Oryza</taxon>
    </lineage>
</organism>
<dbReference type="STRING" id="4537.A0A0E0JPE7"/>
<dbReference type="eggNOG" id="ENOG502R509">
    <property type="taxonomic scope" value="Eukaryota"/>
</dbReference>
<protein>
    <recommendedName>
        <fullName evidence="3">Gnk2-homologous domain-containing protein</fullName>
    </recommendedName>
</protein>
<evidence type="ECO:0000313" key="5">
    <source>
        <dbReference type="Proteomes" id="UP000026962"/>
    </source>
</evidence>
<dbReference type="Gene3D" id="3.30.430.20">
    <property type="entry name" value="Gnk2 domain, C-X8-C-X2-C motif"/>
    <property type="match status" value="2"/>
</dbReference>
<dbReference type="InterPro" id="IPR038408">
    <property type="entry name" value="GNK2_sf"/>
</dbReference>
<dbReference type="Proteomes" id="UP000026962">
    <property type="component" value="Chromosome 1"/>
</dbReference>
<reference evidence="4" key="2">
    <citation type="submission" date="2018-05" db="EMBL/GenBank/DDBJ databases">
        <title>OpunRS2 (Oryza punctata Reference Sequence Version 2).</title>
        <authorList>
            <person name="Zhang J."/>
            <person name="Kudrna D."/>
            <person name="Lee S."/>
            <person name="Talag J."/>
            <person name="Welchert J."/>
            <person name="Wing R.A."/>
        </authorList>
    </citation>
    <scope>NUCLEOTIDE SEQUENCE [LARGE SCALE GENOMIC DNA]</scope>
</reference>
<feature type="domain" description="Gnk2-homologous" evidence="3">
    <location>
        <begin position="1"/>
        <end position="57"/>
    </location>
</feature>
<dbReference type="Gramene" id="OPUNC01G31850.1">
    <property type="protein sequence ID" value="OPUNC01G31850.1"/>
    <property type="gene ID" value="OPUNC01G31850"/>
</dbReference>
<keyword evidence="1" id="KW-0732">Signal</keyword>
<sequence>MTEAFARGTCIGYSTPAQCRDCLAAAVMDVSEGCGADTRRAGAWLNGCYLSYADTNATSPRERAFHRWFFDGDILPFRDNLDPTFLDMTNGAVAALAANRSRSGRMLAATQEFDDSANTGLSGRVLAQCAAGRAPADCVQCLQDSARAMMSCCWDARGLRESVAAVLGYDCVLQFTMHLASSAPSLASR</sequence>
<keyword evidence="5" id="KW-1185">Reference proteome</keyword>
<dbReference type="OMA" id="ARAMMSC"/>
<evidence type="ECO:0000313" key="4">
    <source>
        <dbReference type="EnsemblPlants" id="OPUNC01G31850.1"/>
    </source>
</evidence>
<dbReference type="Pfam" id="PF01657">
    <property type="entry name" value="Stress-antifung"/>
    <property type="match status" value="1"/>
</dbReference>
<dbReference type="AlphaFoldDB" id="A0A0E0JPE7"/>
<proteinExistence type="predicted"/>
<dbReference type="PANTHER" id="PTHR32099:SF104">
    <property type="entry name" value="OS01G0774133 PROTEIN"/>
    <property type="match status" value="1"/>
</dbReference>
<accession>A0A0E0JPE7</accession>
<evidence type="ECO:0000256" key="2">
    <source>
        <dbReference type="ARBA" id="ARBA00022737"/>
    </source>
</evidence>
<reference evidence="4" key="1">
    <citation type="submission" date="2015-04" db="UniProtKB">
        <authorList>
            <consortium name="EnsemblPlants"/>
        </authorList>
    </citation>
    <scope>IDENTIFICATION</scope>
</reference>
<dbReference type="PROSITE" id="PS51473">
    <property type="entry name" value="GNK2"/>
    <property type="match status" value="2"/>
</dbReference>
<dbReference type="HOGENOM" id="CLU_079194_0_0_1"/>
<dbReference type="EnsemblPlants" id="OPUNC01G31850.1">
    <property type="protein sequence ID" value="OPUNC01G31850.1"/>
    <property type="gene ID" value="OPUNC01G31850"/>
</dbReference>
<keyword evidence="2" id="KW-0677">Repeat</keyword>
<feature type="domain" description="Gnk2-homologous" evidence="3">
    <location>
        <begin position="65"/>
        <end position="180"/>
    </location>
</feature>